<dbReference type="GO" id="GO:0003700">
    <property type="term" value="F:DNA-binding transcription factor activity"/>
    <property type="evidence" value="ECO:0007669"/>
    <property type="project" value="InterPro"/>
</dbReference>
<gene>
    <name evidence="6" type="ORF">UC3_01423</name>
</gene>
<evidence type="ECO:0008006" key="8">
    <source>
        <dbReference type="Google" id="ProtNLM"/>
    </source>
</evidence>
<dbReference type="GO" id="GO:0003677">
    <property type="term" value="F:DNA binding"/>
    <property type="evidence" value="ECO:0007669"/>
    <property type="project" value="UniProtKB-KW"/>
</dbReference>
<dbReference type="PROSITE" id="PS51464">
    <property type="entry name" value="SIS"/>
    <property type="match status" value="1"/>
</dbReference>
<dbReference type="eggNOG" id="COG1737">
    <property type="taxonomic scope" value="Bacteria"/>
</dbReference>
<dbReference type="EMBL" id="AJAT01000012">
    <property type="protein sequence ID" value="EOL45533.1"/>
    <property type="molecule type" value="Genomic_DNA"/>
</dbReference>
<organism evidence="6 7">
    <name type="scientific">Enterococcus phoeniculicola ATCC BAA-412</name>
    <dbReference type="NCBI Taxonomy" id="1158610"/>
    <lineage>
        <taxon>Bacteria</taxon>
        <taxon>Bacillati</taxon>
        <taxon>Bacillota</taxon>
        <taxon>Bacilli</taxon>
        <taxon>Lactobacillales</taxon>
        <taxon>Enterococcaceae</taxon>
        <taxon>Enterococcus</taxon>
    </lineage>
</organism>
<evidence type="ECO:0000256" key="1">
    <source>
        <dbReference type="ARBA" id="ARBA00023015"/>
    </source>
</evidence>
<dbReference type="PROSITE" id="PS51071">
    <property type="entry name" value="HTH_RPIR"/>
    <property type="match status" value="1"/>
</dbReference>
<proteinExistence type="predicted"/>
<name>R3TWN0_9ENTE</name>
<feature type="domain" description="HTH rpiR-type" evidence="4">
    <location>
        <begin position="2"/>
        <end position="77"/>
    </location>
</feature>
<dbReference type="InterPro" id="IPR046348">
    <property type="entry name" value="SIS_dom_sf"/>
</dbReference>
<evidence type="ECO:0000259" key="5">
    <source>
        <dbReference type="PROSITE" id="PS51464"/>
    </source>
</evidence>
<dbReference type="PATRIC" id="fig|1158610.3.peg.1406"/>
<dbReference type="InterPro" id="IPR035472">
    <property type="entry name" value="RpiR-like_SIS"/>
</dbReference>
<evidence type="ECO:0000313" key="7">
    <source>
        <dbReference type="Proteomes" id="UP000013785"/>
    </source>
</evidence>
<dbReference type="InterPro" id="IPR036388">
    <property type="entry name" value="WH-like_DNA-bd_sf"/>
</dbReference>
<keyword evidence="1" id="KW-0805">Transcription regulation</keyword>
<dbReference type="Pfam" id="PF01418">
    <property type="entry name" value="HTH_6"/>
    <property type="match status" value="1"/>
</dbReference>
<dbReference type="SUPFAM" id="SSF46689">
    <property type="entry name" value="Homeodomain-like"/>
    <property type="match status" value="1"/>
</dbReference>
<keyword evidence="7" id="KW-1185">Reference proteome</keyword>
<dbReference type="Pfam" id="PF01380">
    <property type="entry name" value="SIS"/>
    <property type="match status" value="1"/>
</dbReference>
<dbReference type="Gene3D" id="3.40.50.10490">
    <property type="entry name" value="Glucose-6-phosphate isomerase like protein, domain 1"/>
    <property type="match status" value="1"/>
</dbReference>
<dbReference type="InterPro" id="IPR009057">
    <property type="entry name" value="Homeodomain-like_sf"/>
</dbReference>
<dbReference type="InterPro" id="IPR000281">
    <property type="entry name" value="HTH_RpiR"/>
</dbReference>
<dbReference type="RefSeq" id="WP_010768086.1">
    <property type="nucleotide sequence ID" value="NZ_ASWE01000003.1"/>
</dbReference>
<dbReference type="STRING" id="154621.RV11_GL000028"/>
<dbReference type="InterPro" id="IPR001347">
    <property type="entry name" value="SIS_dom"/>
</dbReference>
<sequence>MESVFNQIQNHYDELSSTEQLVIDFILKYDDVPNLKLKIIQENLHISAPTIIRAIKKLQYQSFTEFKYALINNRSLDAKTSSEQTFEGMIHLTTLDFARTIEMMDKNTLLNIATIILESRRIFCVGIGSSASVVNSLNRKLKNIGLWSNDYTEVFPIRDIPDVATKQDCLLLFSLSGNEKQIVDVVSECKVQGAKIISITGFSSNPLATLSDISLLVHQSIQKRKKLRSRLMLSVASEIIFETVLLVKEATNENTL</sequence>
<evidence type="ECO:0000313" key="6">
    <source>
        <dbReference type="EMBL" id="EOL45533.1"/>
    </source>
</evidence>
<dbReference type="InterPro" id="IPR047640">
    <property type="entry name" value="RpiR-like"/>
</dbReference>
<dbReference type="AlphaFoldDB" id="R3TWN0"/>
<dbReference type="PANTHER" id="PTHR30514:SF21">
    <property type="entry name" value="RPIR-FAMILY TRANSCRIPTIONAL REGULATOR"/>
    <property type="match status" value="1"/>
</dbReference>
<reference evidence="6 7" key="1">
    <citation type="submission" date="2013-02" db="EMBL/GenBank/DDBJ databases">
        <title>The Genome Sequence of Enterococcus phoeniculicola BAA-412.</title>
        <authorList>
            <consortium name="The Broad Institute Genome Sequencing Platform"/>
            <consortium name="The Broad Institute Genome Sequencing Center for Infectious Disease"/>
            <person name="Earl A.M."/>
            <person name="Gilmore M.S."/>
            <person name="Lebreton F."/>
            <person name="Walker B."/>
            <person name="Young S.K."/>
            <person name="Zeng Q."/>
            <person name="Gargeya S."/>
            <person name="Fitzgerald M."/>
            <person name="Haas B."/>
            <person name="Abouelleil A."/>
            <person name="Alvarado L."/>
            <person name="Arachchi H.M."/>
            <person name="Berlin A.M."/>
            <person name="Chapman S.B."/>
            <person name="Dewar J."/>
            <person name="Goldberg J."/>
            <person name="Griggs A."/>
            <person name="Gujja S."/>
            <person name="Hansen M."/>
            <person name="Howarth C."/>
            <person name="Imamovic A."/>
            <person name="Larimer J."/>
            <person name="McCowan C."/>
            <person name="Murphy C."/>
            <person name="Neiman D."/>
            <person name="Pearson M."/>
            <person name="Priest M."/>
            <person name="Roberts A."/>
            <person name="Saif S."/>
            <person name="Shea T."/>
            <person name="Sisk P."/>
            <person name="Sykes S."/>
            <person name="Wortman J."/>
            <person name="Nusbaum C."/>
            <person name="Birren B."/>
        </authorList>
    </citation>
    <scope>NUCLEOTIDE SEQUENCE [LARGE SCALE GENOMIC DNA]</scope>
    <source>
        <strain evidence="6 7">ATCC BAA-412</strain>
    </source>
</reference>
<dbReference type="HOGENOM" id="CLU_055769_4_3_9"/>
<evidence type="ECO:0000256" key="3">
    <source>
        <dbReference type="ARBA" id="ARBA00023163"/>
    </source>
</evidence>
<dbReference type="OrthoDB" id="3684496at2"/>
<evidence type="ECO:0000259" key="4">
    <source>
        <dbReference type="PROSITE" id="PS51071"/>
    </source>
</evidence>
<dbReference type="SUPFAM" id="SSF53697">
    <property type="entry name" value="SIS domain"/>
    <property type="match status" value="1"/>
</dbReference>
<evidence type="ECO:0000256" key="2">
    <source>
        <dbReference type="ARBA" id="ARBA00023125"/>
    </source>
</evidence>
<feature type="domain" description="SIS" evidence="5">
    <location>
        <begin position="112"/>
        <end position="250"/>
    </location>
</feature>
<dbReference type="PANTHER" id="PTHR30514">
    <property type="entry name" value="GLUCOKINASE"/>
    <property type="match status" value="1"/>
</dbReference>
<dbReference type="Proteomes" id="UP000013785">
    <property type="component" value="Unassembled WGS sequence"/>
</dbReference>
<keyword evidence="3" id="KW-0804">Transcription</keyword>
<keyword evidence="2" id="KW-0238">DNA-binding</keyword>
<protein>
    <recommendedName>
        <fullName evidence="8">Phosphosugar-binding transcriptional regulator</fullName>
    </recommendedName>
</protein>
<dbReference type="CDD" id="cd05013">
    <property type="entry name" value="SIS_RpiR"/>
    <property type="match status" value="1"/>
</dbReference>
<accession>R3TWN0</accession>
<dbReference type="GO" id="GO:1901135">
    <property type="term" value="P:carbohydrate derivative metabolic process"/>
    <property type="evidence" value="ECO:0007669"/>
    <property type="project" value="InterPro"/>
</dbReference>
<comment type="caution">
    <text evidence="6">The sequence shown here is derived from an EMBL/GenBank/DDBJ whole genome shotgun (WGS) entry which is preliminary data.</text>
</comment>
<dbReference type="Gene3D" id="1.10.10.10">
    <property type="entry name" value="Winged helix-like DNA-binding domain superfamily/Winged helix DNA-binding domain"/>
    <property type="match status" value="1"/>
</dbReference>
<dbReference type="GO" id="GO:0097367">
    <property type="term" value="F:carbohydrate derivative binding"/>
    <property type="evidence" value="ECO:0007669"/>
    <property type="project" value="InterPro"/>
</dbReference>